<dbReference type="AlphaFoldDB" id="X6NLR0"/>
<accession>X6NLR0</accession>
<dbReference type="Proteomes" id="UP000023152">
    <property type="component" value="Unassembled WGS sequence"/>
</dbReference>
<evidence type="ECO:0000313" key="2">
    <source>
        <dbReference type="Proteomes" id="UP000023152"/>
    </source>
</evidence>
<protein>
    <submittedName>
        <fullName evidence="1">Uncharacterized protein</fullName>
    </submittedName>
</protein>
<evidence type="ECO:0000313" key="1">
    <source>
        <dbReference type="EMBL" id="ETO27225.1"/>
    </source>
</evidence>
<comment type="caution">
    <text evidence="1">The sequence shown here is derived from an EMBL/GenBank/DDBJ whole genome shotgun (WGS) entry which is preliminary data.</text>
</comment>
<reference evidence="1 2" key="1">
    <citation type="journal article" date="2013" name="Curr. Biol.">
        <title>The Genome of the Foraminiferan Reticulomyxa filosa.</title>
        <authorList>
            <person name="Glockner G."/>
            <person name="Hulsmann N."/>
            <person name="Schleicher M."/>
            <person name="Noegel A.A."/>
            <person name="Eichinger L."/>
            <person name="Gallinger C."/>
            <person name="Pawlowski J."/>
            <person name="Sierra R."/>
            <person name="Euteneuer U."/>
            <person name="Pillet L."/>
            <person name="Moustafa A."/>
            <person name="Platzer M."/>
            <person name="Groth M."/>
            <person name="Szafranski K."/>
            <person name="Schliwa M."/>
        </authorList>
    </citation>
    <scope>NUCLEOTIDE SEQUENCE [LARGE SCALE GENOMIC DNA]</scope>
</reference>
<organism evidence="1 2">
    <name type="scientific">Reticulomyxa filosa</name>
    <dbReference type="NCBI Taxonomy" id="46433"/>
    <lineage>
        <taxon>Eukaryota</taxon>
        <taxon>Sar</taxon>
        <taxon>Rhizaria</taxon>
        <taxon>Retaria</taxon>
        <taxon>Foraminifera</taxon>
        <taxon>Monothalamids</taxon>
        <taxon>Reticulomyxidae</taxon>
        <taxon>Reticulomyxa</taxon>
    </lineage>
</organism>
<proteinExistence type="predicted"/>
<keyword evidence="2" id="KW-1185">Reference proteome</keyword>
<name>X6NLR0_RETFI</name>
<gene>
    <name evidence="1" type="ORF">RFI_09907</name>
</gene>
<sequence length="178" mass="21048">MPQFRITGDTLLLNPVIDIVWIDTFVKNPNIRKMLKVLDIRLNELCVHRFEKKHKNISKFKTFSQRQGKIFRINNEFTAKLNELFQQWFKLSKNLWCIKIIRRLTNLIVFDDDEEEKEENKKIGFGDKSPFAKWDPPPQTPYISHFMMAKMQDPPGVWILNAYGDLNKLLLPEMPLGG</sequence>
<dbReference type="EMBL" id="ASPP01007386">
    <property type="protein sequence ID" value="ETO27225.1"/>
    <property type="molecule type" value="Genomic_DNA"/>
</dbReference>